<reference evidence="3" key="1">
    <citation type="submission" date="2022-08" db="UniProtKB">
        <authorList>
            <consortium name="EnsemblMetazoa"/>
        </authorList>
    </citation>
    <scope>IDENTIFICATION</scope>
    <source>
        <strain evidence="3">05x7-T-G4-1.051#20</strain>
    </source>
</reference>
<dbReference type="AlphaFoldDB" id="A0A8W8HRW1"/>
<evidence type="ECO:0000313" key="3">
    <source>
        <dbReference type="EnsemblMetazoa" id="G10779.3:cds"/>
    </source>
</evidence>
<dbReference type="EnsemblMetazoa" id="G10779.4">
    <property type="protein sequence ID" value="G10779.4:cds"/>
    <property type="gene ID" value="G10779"/>
</dbReference>
<dbReference type="EnsemblMetazoa" id="G10779.3">
    <property type="protein sequence ID" value="G10779.3:cds"/>
    <property type="gene ID" value="G10779"/>
</dbReference>
<dbReference type="Proteomes" id="UP000005408">
    <property type="component" value="Unassembled WGS sequence"/>
</dbReference>
<keyword evidence="4" id="KW-1185">Reference proteome</keyword>
<evidence type="ECO:0008006" key="5">
    <source>
        <dbReference type="Google" id="ProtNLM"/>
    </source>
</evidence>
<evidence type="ECO:0000313" key="4">
    <source>
        <dbReference type="Proteomes" id="UP000005408"/>
    </source>
</evidence>
<dbReference type="InterPro" id="IPR011042">
    <property type="entry name" value="6-blade_b-propeller_TolB-like"/>
</dbReference>
<dbReference type="EnsemblMetazoa" id="G10779.1">
    <property type="protein sequence ID" value="G10779.1:cds"/>
    <property type="gene ID" value="G10779"/>
</dbReference>
<proteinExistence type="predicted"/>
<dbReference type="Gene3D" id="2.120.10.30">
    <property type="entry name" value="TolB, C-terminal domain"/>
    <property type="match status" value="1"/>
</dbReference>
<dbReference type="InterPro" id="IPR047153">
    <property type="entry name" value="TRIM45/56/19-like"/>
</dbReference>
<organism evidence="3 4">
    <name type="scientific">Magallana gigas</name>
    <name type="common">Pacific oyster</name>
    <name type="synonym">Crassostrea gigas</name>
    <dbReference type="NCBI Taxonomy" id="29159"/>
    <lineage>
        <taxon>Eukaryota</taxon>
        <taxon>Metazoa</taxon>
        <taxon>Spiralia</taxon>
        <taxon>Lophotrochozoa</taxon>
        <taxon>Mollusca</taxon>
        <taxon>Bivalvia</taxon>
        <taxon>Autobranchia</taxon>
        <taxon>Pteriomorphia</taxon>
        <taxon>Ostreida</taxon>
        <taxon>Ostreoidea</taxon>
        <taxon>Ostreidae</taxon>
        <taxon>Magallana</taxon>
    </lineage>
</organism>
<dbReference type="EnsemblMetazoa" id="G10779.2">
    <property type="protein sequence ID" value="G10779.2:cds"/>
    <property type="gene ID" value="G10779"/>
</dbReference>
<dbReference type="SUPFAM" id="SSF63829">
    <property type="entry name" value="Calcium-dependent phosphotriesterase"/>
    <property type="match status" value="1"/>
</dbReference>
<evidence type="ECO:0000256" key="2">
    <source>
        <dbReference type="PROSITE-ProRule" id="PRU00504"/>
    </source>
</evidence>
<dbReference type="PANTHER" id="PTHR25462:SF296">
    <property type="entry name" value="MEIOTIC P26, ISOFORM F"/>
    <property type="match status" value="1"/>
</dbReference>
<name>A0A8W8HRW1_MAGGI</name>
<protein>
    <recommendedName>
        <fullName evidence="5">Tripartite motif-containing protein 2</fullName>
    </recommendedName>
</protein>
<dbReference type="SUPFAM" id="SSF57845">
    <property type="entry name" value="B-box zinc-binding domain"/>
    <property type="match status" value="1"/>
</dbReference>
<dbReference type="InterPro" id="IPR001258">
    <property type="entry name" value="NHL_repeat"/>
</dbReference>
<evidence type="ECO:0000256" key="1">
    <source>
        <dbReference type="ARBA" id="ARBA00022737"/>
    </source>
</evidence>
<keyword evidence="1" id="KW-0677">Repeat</keyword>
<dbReference type="PANTHER" id="PTHR25462">
    <property type="entry name" value="BONUS, ISOFORM C-RELATED"/>
    <property type="match status" value="1"/>
</dbReference>
<accession>A0A8W8HRW1</accession>
<dbReference type="PROSITE" id="PS51125">
    <property type="entry name" value="NHL"/>
    <property type="match status" value="1"/>
</dbReference>
<sequence length="489" mass="55681">MFCVDCEESICLICGQQNHTSHDWGRRNTIQERVKSELAELCHHVRHKRVPLLQAEVEKVKTLKNDYEKIYLEKMDRITSHTETVVKSLQKISDDLIRQCKLLKFQNEDKLDQKQKEIETFVLQFELNLKSVEEESKSVSLSKLLQIKKQVQSIPYPEKLNKKDTTLHLIDFRAGDVKENVLQSVLGEVYQTYNKVTVAKIFEAKKGTKMIKYISPISETHAWYREFRSSENVLIDINKGSTESACMFGETRSDHIPDDFITIKSGVSIYTWHAGHCVMKVTPPKIKESEVTANKVVKLADLSPLFPIGICATRDGRFLVSAIDTTAFSEDIYTSSQPKKSVVLVLSESGKTKKVFQNADDDKTPLFLYPTRMAENTNSDICVIDRTGMNNGKLVVISSTGKLKFHYQGNGPNQADFDPRGICCDSSGHILISDCNNRSVHLLNKEGSFLTYLIKTDEELWSMSLYMNTLWIGGKNGIIYAYRYQVDTT</sequence>
<feature type="repeat" description="NHL" evidence="2">
    <location>
        <begin position="419"/>
        <end position="446"/>
    </location>
</feature>